<reference evidence="3 4" key="1">
    <citation type="journal article" date="2012" name="PLoS Pathog.">
        <title>Diverse lifestyles and strategies of plant pathogenesis encoded in the genomes of eighteen Dothideomycetes fungi.</title>
        <authorList>
            <person name="Ohm R.A."/>
            <person name="Feau N."/>
            <person name="Henrissat B."/>
            <person name="Schoch C.L."/>
            <person name="Horwitz B.A."/>
            <person name="Barry K.W."/>
            <person name="Condon B.J."/>
            <person name="Copeland A.C."/>
            <person name="Dhillon B."/>
            <person name="Glaser F."/>
            <person name="Hesse C.N."/>
            <person name="Kosti I."/>
            <person name="LaButti K."/>
            <person name="Lindquist E.A."/>
            <person name="Lucas S."/>
            <person name="Salamov A.A."/>
            <person name="Bradshaw R.E."/>
            <person name="Ciuffetti L."/>
            <person name="Hamelin R.C."/>
            <person name="Kema G.H.J."/>
            <person name="Lawrence C."/>
            <person name="Scott J.A."/>
            <person name="Spatafora J.W."/>
            <person name="Turgeon B.G."/>
            <person name="de Wit P.J.G.M."/>
            <person name="Zhong S."/>
            <person name="Goodwin S.B."/>
            <person name="Grigoriev I.V."/>
        </authorList>
    </citation>
    <scope>NUCLEOTIDE SEQUENCE [LARGE SCALE GENOMIC DNA]</scope>
    <source>
        <strain evidence="3 4">UAMH 10762</strain>
    </source>
</reference>
<protein>
    <submittedName>
        <fullName evidence="3">Uncharacterized protein</fullName>
    </submittedName>
</protein>
<sequence length="487" mass="53404">MSGSNNVTISMPGPAWGEGWKMLWPTSVNDVQLDIVGFLAILGEGSVTAYAQVAALSRLFLIPRLIPAPQALFYTRRPEALPALPANVTAVYSGMAKRHLHHVAGVLLDYEMKNFTVRCVRVKKRKAANQYEPSWRDRTLRGRPASTPALEMKDMDGHPELPVIEGPAAEAIGPLTAVTLLGFILSLVLFTMSIVCGDGCSLLATICLSVLSTLAGIVNYWTLHLPQVVKKGFKPPGDTVIRYPNGSYLVVKCEEEVARELFFAPEEMEYWIKSHAKYRLISLVGTLLLMFGVIALANARLELQVAWAGAYILINAAYWVVAALPPRKHWDLTSYIVDEEGIEGGPDSRNFTQALLKAIVLAGSGDWTTLGEPALPRTIAWDRWLLEVKDQLDKLKVNNEIAYTGQLQDPLPMRASRETMPGSDALIHPVPKARDHNGKLVPWDAKGAWDEISGQDKNSRGSNTHSSNVHGSNGQGRNSHYANGSIV</sequence>
<evidence type="ECO:0000313" key="4">
    <source>
        <dbReference type="Proteomes" id="UP000011761"/>
    </source>
</evidence>
<name>M2NJU8_BAUPA</name>
<dbReference type="OMA" id="MHWDTSC"/>
<evidence type="ECO:0000256" key="2">
    <source>
        <dbReference type="SAM" id="Phobius"/>
    </source>
</evidence>
<feature type="transmembrane region" description="Helical" evidence="2">
    <location>
        <begin position="175"/>
        <end position="195"/>
    </location>
</feature>
<feature type="transmembrane region" description="Helical" evidence="2">
    <location>
        <begin position="201"/>
        <end position="221"/>
    </location>
</feature>
<dbReference type="AlphaFoldDB" id="M2NJU8"/>
<feature type="compositionally biased region" description="Polar residues" evidence="1">
    <location>
        <begin position="460"/>
        <end position="487"/>
    </location>
</feature>
<accession>M2NJU8</accession>
<dbReference type="Proteomes" id="UP000011761">
    <property type="component" value="Unassembled WGS sequence"/>
</dbReference>
<dbReference type="KEGG" id="bcom:BAUCODRAFT_22641"/>
<dbReference type="OrthoDB" id="5412502at2759"/>
<proteinExistence type="predicted"/>
<feature type="region of interest" description="Disordered" evidence="1">
    <location>
        <begin position="413"/>
        <end position="487"/>
    </location>
</feature>
<dbReference type="GeneID" id="19109914"/>
<dbReference type="RefSeq" id="XP_007673464.1">
    <property type="nucleotide sequence ID" value="XM_007675274.1"/>
</dbReference>
<gene>
    <name evidence="3" type="ORF">BAUCODRAFT_22641</name>
</gene>
<keyword evidence="4" id="KW-1185">Reference proteome</keyword>
<keyword evidence="2" id="KW-0812">Transmembrane</keyword>
<organism evidence="3 4">
    <name type="scientific">Baudoinia panamericana (strain UAMH 10762)</name>
    <name type="common">Angels' share fungus</name>
    <name type="synonym">Baudoinia compniacensis (strain UAMH 10762)</name>
    <dbReference type="NCBI Taxonomy" id="717646"/>
    <lineage>
        <taxon>Eukaryota</taxon>
        <taxon>Fungi</taxon>
        <taxon>Dikarya</taxon>
        <taxon>Ascomycota</taxon>
        <taxon>Pezizomycotina</taxon>
        <taxon>Dothideomycetes</taxon>
        <taxon>Dothideomycetidae</taxon>
        <taxon>Mycosphaerellales</taxon>
        <taxon>Teratosphaeriaceae</taxon>
        <taxon>Baudoinia</taxon>
    </lineage>
</organism>
<feature type="transmembrane region" description="Helical" evidence="2">
    <location>
        <begin position="280"/>
        <end position="299"/>
    </location>
</feature>
<evidence type="ECO:0000256" key="1">
    <source>
        <dbReference type="SAM" id="MobiDB-lite"/>
    </source>
</evidence>
<keyword evidence="2" id="KW-1133">Transmembrane helix</keyword>
<evidence type="ECO:0000313" key="3">
    <source>
        <dbReference type="EMBL" id="EMC99410.1"/>
    </source>
</evidence>
<keyword evidence="2" id="KW-0472">Membrane</keyword>
<feature type="transmembrane region" description="Helical" evidence="2">
    <location>
        <begin position="305"/>
        <end position="324"/>
    </location>
</feature>
<dbReference type="eggNOG" id="ENOG502SI3B">
    <property type="taxonomic scope" value="Eukaryota"/>
</dbReference>
<dbReference type="EMBL" id="KB445552">
    <property type="protein sequence ID" value="EMC99410.1"/>
    <property type="molecule type" value="Genomic_DNA"/>
</dbReference>
<dbReference type="HOGENOM" id="CLU_029043_0_1_1"/>